<sequence>MEGDVKLLPVHCPVVWAEKRQSLCDALPYFKMHQGSLYSKQLIPKGFLIDGEFTYRDMMNTDIVITSLGGGRARTADGDMERVRECRRPALNSILKAWKEDIPIAVIVGRNYPLLPVQAPHAYNVLDWFNVTDLWVERESRNGVFIHKVRLERTNRIAKPWWQPSGSILSDLSYSADCAAVWAWCVECKQPSKTIFDGDIWTCLHKNCTRAFQFQPEMDTNKLVYSAVFINERTAFVPPHEALRPALPVLWENSCGTEIEFRCGIVCPKCFGCSRRRNWDRWVYETPGCPFVLIAPPPPYPLCRVEKENWEFNARKCLKQSRVGEHVVASRLTIGAYSAYQFLLADIKDALKVIGSVHVFRATAVTNARDEGPNSLWNEIQLASNQGFGLQRNPVRLAGHKSEVLTRHFQQNWGAPYKFVVNVLSKSFEEAPDAILKALMRLRWAGRESVRCTTQSLATDFVEFNELLSLGYMEGDRIGYHDDGEDTLGPTVATLSLGSPALMAFRIKKKHNSDQREVLRFPIYHGDMVVMHGTDIHQFYEAYPAGMRRFAMTSRNIVLDTLDEHTRLEAIRKGNLPERAHGWQYDGL</sequence>
<proteinExistence type="predicted"/>
<dbReference type="InterPro" id="IPR027450">
    <property type="entry name" value="AlkB-like"/>
</dbReference>
<feature type="domain" description="Alpha-ketoglutarate-dependent dioxygenase AlkB-like" evidence="2">
    <location>
        <begin position="417"/>
        <end position="543"/>
    </location>
</feature>
<protein>
    <recommendedName>
        <fullName evidence="2">Alpha-ketoglutarate-dependent dioxygenase AlkB-like domain-containing protein</fullName>
    </recommendedName>
</protein>
<dbReference type="Proteomes" id="UP000272025">
    <property type="component" value="Unassembled WGS sequence"/>
</dbReference>
<dbReference type="OrthoDB" id="2163491at2759"/>
<dbReference type="GeneID" id="39576987"/>
<keyword evidence="4" id="KW-1185">Reference proteome</keyword>
<feature type="binding site" evidence="1">
    <location>
        <position position="472"/>
    </location>
    <ligand>
        <name>2-oxoglutarate</name>
        <dbReference type="ChEBI" id="CHEBI:16810"/>
    </ligand>
</feature>
<feature type="binding site" evidence="1">
    <location>
        <position position="481"/>
    </location>
    <ligand>
        <name>2-oxoglutarate</name>
        <dbReference type="ChEBI" id="CHEBI:16810"/>
    </ligand>
</feature>
<dbReference type="STRING" id="1314773.A0A3N2PJV6"/>
<dbReference type="EMBL" id="ML119066">
    <property type="protein sequence ID" value="ROT34664.1"/>
    <property type="molecule type" value="Genomic_DNA"/>
</dbReference>
<dbReference type="GO" id="GO:0008198">
    <property type="term" value="F:ferrous iron binding"/>
    <property type="evidence" value="ECO:0007669"/>
    <property type="project" value="TreeGrafter"/>
</dbReference>
<evidence type="ECO:0000313" key="4">
    <source>
        <dbReference type="Proteomes" id="UP000272025"/>
    </source>
</evidence>
<dbReference type="SUPFAM" id="SSF51197">
    <property type="entry name" value="Clavaminate synthase-like"/>
    <property type="match status" value="1"/>
</dbReference>
<dbReference type="GO" id="GO:0006307">
    <property type="term" value="P:DNA alkylation repair"/>
    <property type="evidence" value="ECO:0007669"/>
    <property type="project" value="TreeGrafter"/>
</dbReference>
<dbReference type="GO" id="GO:0051747">
    <property type="term" value="F:cytosine C-5 DNA demethylase activity"/>
    <property type="evidence" value="ECO:0007669"/>
    <property type="project" value="TreeGrafter"/>
</dbReference>
<dbReference type="GO" id="GO:0035516">
    <property type="term" value="F:broad specificity oxidative DNA demethylase activity"/>
    <property type="evidence" value="ECO:0007669"/>
    <property type="project" value="TreeGrafter"/>
</dbReference>
<reference evidence="3 4" key="1">
    <citation type="journal article" date="2018" name="Mol. Ecol.">
        <title>The obligate alkalophilic soda-lake fungus Sodiomyces alkalinus has shifted to a protein diet.</title>
        <authorList>
            <person name="Grum-Grzhimaylo A.A."/>
            <person name="Falkoski D.L."/>
            <person name="van den Heuvel J."/>
            <person name="Valero-Jimenez C.A."/>
            <person name="Min B."/>
            <person name="Choi I.G."/>
            <person name="Lipzen A."/>
            <person name="Daum C.G."/>
            <person name="Aanen D.K."/>
            <person name="Tsang A."/>
            <person name="Henrissat B."/>
            <person name="Bilanenko E.N."/>
            <person name="de Vries R.P."/>
            <person name="van Kan J.A.L."/>
            <person name="Grigoriev I.V."/>
            <person name="Debets A.J.M."/>
        </authorList>
    </citation>
    <scope>NUCLEOTIDE SEQUENCE [LARGE SCALE GENOMIC DNA]</scope>
    <source>
        <strain evidence="3 4">F11</strain>
    </source>
</reference>
<dbReference type="PANTHER" id="PTHR31573">
    <property type="entry name" value="ALPHA-KETOGLUTARATE-DEPENDENT DIOXYGENASE ALKB HOMOLOG 2"/>
    <property type="match status" value="1"/>
</dbReference>
<dbReference type="RefSeq" id="XP_028462470.1">
    <property type="nucleotide sequence ID" value="XM_028608509.1"/>
</dbReference>
<dbReference type="PANTHER" id="PTHR31573:SF4">
    <property type="entry name" value="FE2OG DIOXYGENASE DOMAIN-CONTAINING PROTEIN"/>
    <property type="match status" value="1"/>
</dbReference>
<gene>
    <name evidence="3" type="ORF">SODALDRAFT_285960</name>
</gene>
<evidence type="ECO:0000313" key="3">
    <source>
        <dbReference type="EMBL" id="ROT34664.1"/>
    </source>
</evidence>
<dbReference type="Pfam" id="PF13532">
    <property type="entry name" value="2OG-FeII_Oxy_2"/>
    <property type="match status" value="1"/>
</dbReference>
<dbReference type="InterPro" id="IPR037151">
    <property type="entry name" value="AlkB-like_sf"/>
</dbReference>
<name>A0A3N2PJV6_SODAK</name>
<evidence type="ECO:0000256" key="1">
    <source>
        <dbReference type="PIRSR" id="PIRSR632852-1"/>
    </source>
</evidence>
<organism evidence="3 4">
    <name type="scientific">Sodiomyces alkalinus (strain CBS 110278 / VKM F-3762 / F11)</name>
    <name type="common">Alkaliphilic filamentous fungus</name>
    <dbReference type="NCBI Taxonomy" id="1314773"/>
    <lineage>
        <taxon>Eukaryota</taxon>
        <taxon>Fungi</taxon>
        <taxon>Dikarya</taxon>
        <taxon>Ascomycota</taxon>
        <taxon>Pezizomycotina</taxon>
        <taxon>Sordariomycetes</taxon>
        <taxon>Hypocreomycetidae</taxon>
        <taxon>Glomerellales</taxon>
        <taxon>Plectosphaerellaceae</taxon>
        <taxon>Sodiomyces</taxon>
    </lineage>
</organism>
<dbReference type="InterPro" id="IPR032852">
    <property type="entry name" value="ALKBH2"/>
</dbReference>
<dbReference type="AlphaFoldDB" id="A0A3N2PJV6"/>
<dbReference type="Gene3D" id="2.60.120.590">
    <property type="entry name" value="Alpha-ketoglutarate-dependent dioxygenase AlkB-like"/>
    <property type="match status" value="1"/>
</dbReference>
<evidence type="ECO:0000259" key="2">
    <source>
        <dbReference type="Pfam" id="PF13532"/>
    </source>
</evidence>
<accession>A0A3N2PJV6</accession>